<dbReference type="InterPro" id="IPR002350">
    <property type="entry name" value="Kazal_dom"/>
</dbReference>
<feature type="domain" description="Kazal-like" evidence="2">
    <location>
        <begin position="363"/>
        <end position="407"/>
    </location>
</feature>
<dbReference type="Gene3D" id="3.30.60.30">
    <property type="match status" value="9"/>
</dbReference>
<dbReference type="PANTHER" id="PTHR21131">
    <property type="entry name" value="SERINE-TYPE ENDOPEPTIDASE INHIBITOR"/>
    <property type="match status" value="1"/>
</dbReference>
<feature type="domain" description="Kazal-like" evidence="2">
    <location>
        <begin position="169"/>
        <end position="213"/>
    </location>
</feature>
<dbReference type="CDD" id="cd00104">
    <property type="entry name" value="KAZAL_FS"/>
    <property type="match status" value="5"/>
</dbReference>
<dbReference type="PANTHER" id="PTHR21131:SF0">
    <property type="entry name" value="GEO10195P1-RELATED"/>
    <property type="match status" value="1"/>
</dbReference>
<dbReference type="EMBL" id="BDRX01000120">
    <property type="protein sequence ID" value="GBF98280.1"/>
    <property type="molecule type" value="Genomic_DNA"/>
</dbReference>
<proteinExistence type="predicted"/>
<sequence>MARARGTTVAGLFALACLLLAGAASAAAAHAGPGSTNGAHRALLQQRSPGCVCSKELKPVCAEGRDFPNACSAACEGIKAFTPGRCKATEEQIAAAERDAILKEASAADAGGAGCGCSLLWQPVCGTNDGGYSSITYVNSCTSECDSANILAETTCRKAAAAPAAPLGGAAPAGCSCPQDFAPVCSFDGRSFSNECVAKCAGVSVAYRGACRPSPAAQPCDCKTAKKAAVCANDGRQFVSFPSECEAKCAGAGVVAPGACSGDAIPQPPKPLPALQAVPCACPRIPHKVCGEDGHVYLNSCLAACNGTAVASEGACPPPGMVQAAAAAAAAPAAEVPAPAAGASAATSPGSRPTVVMEAGRAAAQGPPCACPRNFSPVCGADGKTHPNACTAKCAGAEVVHDGECGAEPAAAGATPLANCACPRSYAPVCDAAGTTHANDCLLKCAGATAAYDGECRTAAAAVRDGAGAAAPAAPGAGCMCSKIYLPVCSVEGKDYSNECVARCAGAKVAFQGACASKATPAPAAPAAAAACGREYAPLCGVDGTTYNNPCLAKAAGAAQAYPGECKAECASCPAALAPLCAATKAFGVRSFANCCFAKCSGVAVPDAVLHDGPCKFGPAFDACAKERRAPVCCDGGRAYASACLAAAHGAAGCKAGGCAAAAGAGAAAACAWAAPKLR</sequence>
<feature type="domain" description="Kazal-like" evidence="2">
    <location>
        <begin position="414"/>
        <end position="458"/>
    </location>
</feature>
<dbReference type="SMART" id="SM00280">
    <property type="entry name" value="KAZAL"/>
    <property type="match status" value="6"/>
</dbReference>
<evidence type="ECO:0000256" key="1">
    <source>
        <dbReference type="SAM" id="SignalP"/>
    </source>
</evidence>
<accession>A0A2V0PK46</accession>
<dbReference type="InterPro" id="IPR053265">
    <property type="entry name" value="Serpin"/>
</dbReference>
<feature type="domain" description="Kazal-like" evidence="2">
    <location>
        <begin position="274"/>
        <end position="318"/>
    </location>
</feature>
<protein>
    <recommendedName>
        <fullName evidence="2">Kazal-like domain-containing protein</fullName>
    </recommendedName>
</protein>
<comment type="caution">
    <text evidence="3">The sequence shown here is derived from an EMBL/GenBank/DDBJ whole genome shotgun (WGS) entry which is preliminary data.</text>
</comment>
<dbReference type="InterPro" id="IPR036058">
    <property type="entry name" value="Kazal_dom_sf"/>
</dbReference>
<reference evidence="3 4" key="1">
    <citation type="journal article" date="2018" name="Sci. Rep.">
        <title>Raphidocelis subcapitata (=Pseudokirchneriella subcapitata) provides an insight into genome evolution and environmental adaptations in the Sphaeropleales.</title>
        <authorList>
            <person name="Suzuki S."/>
            <person name="Yamaguchi H."/>
            <person name="Nakajima N."/>
            <person name="Kawachi M."/>
        </authorList>
    </citation>
    <scope>NUCLEOTIDE SEQUENCE [LARGE SCALE GENOMIC DNA]</scope>
    <source>
        <strain evidence="3 4">NIES-35</strain>
    </source>
</reference>
<keyword evidence="1" id="KW-0732">Signal</keyword>
<dbReference type="PROSITE" id="PS51465">
    <property type="entry name" value="KAZAL_2"/>
    <property type="match status" value="7"/>
</dbReference>
<dbReference type="Pfam" id="PF07648">
    <property type="entry name" value="Kazal_2"/>
    <property type="match status" value="4"/>
</dbReference>
<feature type="domain" description="Kazal-like" evidence="2">
    <location>
        <begin position="473"/>
        <end position="517"/>
    </location>
</feature>
<gene>
    <name evidence="3" type="ORF">Rsub_10943</name>
</gene>
<feature type="signal peptide" evidence="1">
    <location>
        <begin position="1"/>
        <end position="26"/>
    </location>
</feature>
<evidence type="ECO:0000313" key="4">
    <source>
        <dbReference type="Proteomes" id="UP000247498"/>
    </source>
</evidence>
<dbReference type="OrthoDB" id="546613at2759"/>
<dbReference type="PROSITE" id="PS51257">
    <property type="entry name" value="PROKAR_LIPOPROTEIN"/>
    <property type="match status" value="1"/>
</dbReference>
<dbReference type="Pfam" id="PF00050">
    <property type="entry name" value="Kazal_1"/>
    <property type="match status" value="4"/>
</dbReference>
<evidence type="ECO:0000313" key="3">
    <source>
        <dbReference type="EMBL" id="GBF98280.1"/>
    </source>
</evidence>
<organism evidence="3 4">
    <name type="scientific">Raphidocelis subcapitata</name>
    <dbReference type="NCBI Taxonomy" id="307507"/>
    <lineage>
        <taxon>Eukaryota</taxon>
        <taxon>Viridiplantae</taxon>
        <taxon>Chlorophyta</taxon>
        <taxon>core chlorophytes</taxon>
        <taxon>Chlorophyceae</taxon>
        <taxon>CS clade</taxon>
        <taxon>Sphaeropleales</taxon>
        <taxon>Selenastraceae</taxon>
        <taxon>Raphidocelis</taxon>
    </lineage>
</organism>
<dbReference type="STRING" id="307507.A0A2V0PK46"/>
<name>A0A2V0PK46_9CHLO</name>
<dbReference type="AlphaFoldDB" id="A0A2V0PK46"/>
<dbReference type="Proteomes" id="UP000247498">
    <property type="component" value="Unassembled WGS sequence"/>
</dbReference>
<keyword evidence="4" id="KW-1185">Reference proteome</keyword>
<dbReference type="InParanoid" id="A0A2V0PK46"/>
<dbReference type="SUPFAM" id="SSF100895">
    <property type="entry name" value="Kazal-type serine protease inhibitors"/>
    <property type="match status" value="6"/>
</dbReference>
<feature type="domain" description="Kazal-like" evidence="2">
    <location>
        <begin position="531"/>
        <end position="568"/>
    </location>
</feature>
<evidence type="ECO:0000259" key="2">
    <source>
        <dbReference type="PROSITE" id="PS51465"/>
    </source>
</evidence>
<feature type="chain" id="PRO_5016108798" description="Kazal-like domain-containing protein" evidence="1">
    <location>
        <begin position="27"/>
        <end position="679"/>
    </location>
</feature>
<feature type="domain" description="Kazal-like" evidence="2">
    <location>
        <begin position="214"/>
        <end position="262"/>
    </location>
</feature>